<dbReference type="CDD" id="cd16278">
    <property type="entry name" value="metallo-hydrolase-like_MBL-fold"/>
    <property type="match status" value="1"/>
</dbReference>
<protein>
    <submittedName>
        <fullName evidence="2">Glyoxylase-like metal-dependent hydrolase (Beta-lactamase superfamily II)</fullName>
    </submittedName>
</protein>
<dbReference type="GO" id="GO:0016787">
    <property type="term" value="F:hydrolase activity"/>
    <property type="evidence" value="ECO:0007669"/>
    <property type="project" value="UniProtKB-KW"/>
</dbReference>
<gene>
    <name evidence="2" type="ORF">C8D89_10658</name>
</gene>
<sequence>MSGRAVPGGEAPEHPAYGELRAVTESASVVLAENPSPMTLDGTNTWILRAPGQAGCVVVDPGPEDPAHLDRLAALGPVELVLLTHRHLDHTEAARTFAERVAAPVRALDPTLVLGAEGLGPGERLAVAGLDLRVLVTPGHTDDSLSLVVDGDGSVLTGDTVLGRGTTVLGDYEGALTDYLDSLRRLAELPPGTTLLPGHGPDLPDAGETARDYLRHREQRLDQVRAALRDLGPAPTPRQVVEIVYADVDETLWPAADQSVAAQLAHLRRTGTERA</sequence>
<dbReference type="PANTHER" id="PTHR23131">
    <property type="entry name" value="ENDORIBONUCLEASE LACTB2"/>
    <property type="match status" value="1"/>
</dbReference>
<dbReference type="EMBL" id="QEKW01000006">
    <property type="protein sequence ID" value="PVZ09402.1"/>
    <property type="molecule type" value="Genomic_DNA"/>
</dbReference>
<dbReference type="Gene3D" id="1.10.10.10">
    <property type="entry name" value="Winged helix-like DNA-binding domain superfamily/Winged helix DNA-binding domain"/>
    <property type="match status" value="1"/>
</dbReference>
<evidence type="ECO:0000313" key="2">
    <source>
        <dbReference type="EMBL" id="PVZ09402.1"/>
    </source>
</evidence>
<dbReference type="PANTHER" id="PTHR23131:SF0">
    <property type="entry name" value="ENDORIBONUCLEASE LACTB2"/>
    <property type="match status" value="1"/>
</dbReference>
<dbReference type="InterPro" id="IPR041516">
    <property type="entry name" value="LACTB2_WH"/>
</dbReference>
<organism evidence="2 3">
    <name type="scientific">Actinomycetospora cinnamomea</name>
    <dbReference type="NCBI Taxonomy" id="663609"/>
    <lineage>
        <taxon>Bacteria</taxon>
        <taxon>Bacillati</taxon>
        <taxon>Actinomycetota</taxon>
        <taxon>Actinomycetes</taxon>
        <taxon>Pseudonocardiales</taxon>
        <taxon>Pseudonocardiaceae</taxon>
        <taxon>Actinomycetospora</taxon>
    </lineage>
</organism>
<evidence type="ECO:0000313" key="3">
    <source>
        <dbReference type="Proteomes" id="UP000245639"/>
    </source>
</evidence>
<dbReference type="Pfam" id="PF00753">
    <property type="entry name" value="Lactamase_B"/>
    <property type="match status" value="1"/>
</dbReference>
<dbReference type="InterPro" id="IPR001279">
    <property type="entry name" value="Metallo-B-lactamas"/>
</dbReference>
<dbReference type="InterPro" id="IPR036388">
    <property type="entry name" value="WH-like_DNA-bd_sf"/>
</dbReference>
<dbReference type="RefSeq" id="WP_243418076.1">
    <property type="nucleotide sequence ID" value="NZ_QEKW01000006.1"/>
</dbReference>
<reference evidence="2 3" key="1">
    <citation type="submission" date="2018-04" db="EMBL/GenBank/DDBJ databases">
        <title>Genomic Encyclopedia of Type Strains, Phase IV (KMG-IV): sequencing the most valuable type-strain genomes for metagenomic binning, comparative biology and taxonomic classification.</title>
        <authorList>
            <person name="Goeker M."/>
        </authorList>
    </citation>
    <scope>NUCLEOTIDE SEQUENCE [LARGE SCALE GENOMIC DNA]</scope>
    <source>
        <strain evidence="2 3">DSM 45771</strain>
    </source>
</reference>
<proteinExistence type="predicted"/>
<dbReference type="Proteomes" id="UP000245639">
    <property type="component" value="Unassembled WGS sequence"/>
</dbReference>
<dbReference type="SUPFAM" id="SSF56281">
    <property type="entry name" value="Metallo-hydrolase/oxidoreductase"/>
    <property type="match status" value="1"/>
</dbReference>
<dbReference type="InterPro" id="IPR050662">
    <property type="entry name" value="Sec-metab_biosynth-thioest"/>
</dbReference>
<dbReference type="Pfam" id="PF17778">
    <property type="entry name" value="WHD_BLACT"/>
    <property type="match status" value="1"/>
</dbReference>
<accession>A0A2U1FB46</accession>
<dbReference type="Gene3D" id="3.60.15.10">
    <property type="entry name" value="Ribonuclease Z/Hydroxyacylglutathione hydrolase-like"/>
    <property type="match status" value="1"/>
</dbReference>
<comment type="caution">
    <text evidence="2">The sequence shown here is derived from an EMBL/GenBank/DDBJ whole genome shotgun (WGS) entry which is preliminary data.</text>
</comment>
<dbReference type="SMART" id="SM00849">
    <property type="entry name" value="Lactamase_B"/>
    <property type="match status" value="1"/>
</dbReference>
<dbReference type="AlphaFoldDB" id="A0A2U1FB46"/>
<keyword evidence="2" id="KW-0378">Hydrolase</keyword>
<feature type="domain" description="Metallo-beta-lactamase" evidence="1">
    <location>
        <begin position="42"/>
        <end position="199"/>
    </location>
</feature>
<name>A0A2U1FB46_9PSEU</name>
<evidence type="ECO:0000259" key="1">
    <source>
        <dbReference type="SMART" id="SM00849"/>
    </source>
</evidence>
<keyword evidence="3" id="KW-1185">Reference proteome</keyword>
<dbReference type="InterPro" id="IPR036866">
    <property type="entry name" value="RibonucZ/Hydroxyglut_hydro"/>
</dbReference>